<name>A0A7S9DC57_9BRAD</name>
<dbReference type="InterPro" id="IPR056639">
    <property type="entry name" value="DUF7737"/>
</dbReference>
<organism evidence="3 4">
    <name type="scientific">Bradyrhizobium commune</name>
    <dbReference type="NCBI Taxonomy" id="83627"/>
    <lineage>
        <taxon>Bacteria</taxon>
        <taxon>Pseudomonadati</taxon>
        <taxon>Pseudomonadota</taxon>
        <taxon>Alphaproteobacteria</taxon>
        <taxon>Hyphomicrobiales</taxon>
        <taxon>Nitrobacteraceae</taxon>
        <taxon>Bradyrhizobium</taxon>
    </lineage>
</organism>
<dbReference type="InterPro" id="IPR025406">
    <property type="entry name" value="DUF4132"/>
</dbReference>
<reference evidence="3 4" key="1">
    <citation type="submission" date="2020-09" db="EMBL/GenBank/DDBJ databases">
        <title>Complete genomes of bradyrhizobia occurring on native shrubby legumes in Australia.</title>
        <authorList>
            <person name="Lafay B."/>
        </authorList>
    </citation>
    <scope>NUCLEOTIDE SEQUENCE [LARGE SCALE GENOMIC DNA]</scope>
    <source>
        <strain evidence="3 4">BDV5040</strain>
    </source>
</reference>
<sequence length="1163" mass="127522">MALFDVFKSKVRTLEDWSPDVPWSNVDVAALIADMRRTNVPALDKIIIDVIDDHGRHRWLEVRGEVRRVVEALYEAEKMRLLGRTTLIEAALQSLFARFGCRPEHGSFFHNIHDWEGLIRDAIHASGAMNMKLDDLATLDIVRAARCRLSRGARRELRDIARLLVEKVPEPMSAVQRRSLVDLAGLVDKAPWKAWDYREVLQSIEPMFAKIGRPLAESDVFVKDQQLKGIAEAAFEYVCGGISPPLKTVIRGIYEDDSARDFEKRPGISELQASTPEAKGELLALIVDVYLRVVALRDSKAPNFPAYNEISAHLAIARLVPGTKLVTHRGNYASGLGELVAVVLKKKIIADDRTSAELLATMPRWDALQDMRVVKIILATIAAGPAPLTRKAAQDLLSDTSATFDGKGRASRVQALEALGAALESRAFATDPGQSIELPLPPRPVFEPITAKSVVLRSLWDYYGDLSDFRKCSAEDRAYVEQCLRRPPPRPPAEGTLSLIQAAAMALRALSTADEADVDAGPLLARMGKLSEIPQELRAPWKSLHIRALELEGKSSPSGKWLKAAHETLSGLSPQQKIAFLGAVLDMPGPSGVLARAAVYLAAEWSPDAVGPMLARHAQNVCFQSIPSWGMRDERLGNACLWALIHLPQGGGVPYLARLLSRVKYPKVKKRIEAALNEAAAEAGITRGELDELSVPTHDLDAHGTAEIAVGEGAALLAIAGTASVEVTWRAANGKVSKSVPAVLKERKDAIKAVKALAKEIEADLSVQPQRLQRLWLDDRRWAAEVWRQRYAEHPLVGALSRRLIWNVHHGDDRVAVAWSGGGMTDVSGKPVSIDGAEITLWHPIGCTVGEVMAWRERLGALDITQPFKQAHREVYLVTEAERRTGAYSNRFAGHIVKQHQLMALARLNGWMVTHRIWADRPNDEPTHIVLPRQGLVAEFWTAGAGGDDPEVTDAQAYLYLTTDQLRFYRIANPAEAVVASARGPERGAAANIEDVPPLALSEVMRHCDLFVGVASVANDPNWADGGRDAEHPNQWRRTIGADYWQARAFGDLGAMAETRLALLTSLLPSLAIGKVSRIVDGKFLRVEGKRHAYKIHLGSGNILMEPAGRYLCIVPATANVARADVRLPFEGDNMLSIILSKAAMLADDDKITDASILSQLGR</sequence>
<dbReference type="EMBL" id="CP061379">
    <property type="protein sequence ID" value="QPF94908.1"/>
    <property type="molecule type" value="Genomic_DNA"/>
</dbReference>
<dbReference type="AlphaFoldDB" id="A0A7S9DC57"/>
<evidence type="ECO:0000259" key="1">
    <source>
        <dbReference type="Pfam" id="PF13569"/>
    </source>
</evidence>
<evidence type="ECO:0000313" key="4">
    <source>
        <dbReference type="Proteomes" id="UP000594621"/>
    </source>
</evidence>
<proteinExistence type="predicted"/>
<protein>
    <submittedName>
        <fullName evidence="3">DUF4132 domain-containing protein</fullName>
    </submittedName>
</protein>
<feature type="domain" description="DUF7737" evidence="2">
    <location>
        <begin position="1057"/>
        <end position="1161"/>
    </location>
</feature>
<dbReference type="Pfam" id="PF13569">
    <property type="entry name" value="DUF4132"/>
    <property type="match status" value="1"/>
</dbReference>
<feature type="domain" description="DUF4132" evidence="1">
    <location>
        <begin position="734"/>
        <end position="911"/>
    </location>
</feature>
<dbReference type="Proteomes" id="UP000594621">
    <property type="component" value="Chromosome"/>
</dbReference>
<gene>
    <name evidence="3" type="ORF">IC761_17255</name>
</gene>
<accession>A0A7S9DC57</accession>
<evidence type="ECO:0000259" key="2">
    <source>
        <dbReference type="Pfam" id="PF24879"/>
    </source>
</evidence>
<dbReference type="KEGG" id="bcou:IC761_17255"/>
<dbReference type="Pfam" id="PF24879">
    <property type="entry name" value="DUF7737"/>
    <property type="match status" value="1"/>
</dbReference>
<evidence type="ECO:0000313" key="3">
    <source>
        <dbReference type="EMBL" id="QPF94908.1"/>
    </source>
</evidence>
<dbReference type="RefSeq" id="WP_195804373.1">
    <property type="nucleotide sequence ID" value="NZ_CP061379.1"/>
</dbReference>
<keyword evidence="4" id="KW-1185">Reference proteome</keyword>